<accession>A0A2Z7AWW8</accession>
<feature type="region of interest" description="Disordered" evidence="1">
    <location>
        <begin position="254"/>
        <end position="276"/>
    </location>
</feature>
<dbReference type="EMBL" id="KV011292">
    <property type="protein sequence ID" value="KZV26345.1"/>
    <property type="molecule type" value="Genomic_DNA"/>
</dbReference>
<evidence type="ECO:0000256" key="1">
    <source>
        <dbReference type="SAM" id="MobiDB-lite"/>
    </source>
</evidence>
<dbReference type="AlphaFoldDB" id="A0A2Z7AWW8"/>
<protein>
    <submittedName>
        <fullName evidence="2">Uncharacterized protein</fullName>
    </submittedName>
</protein>
<feature type="region of interest" description="Disordered" evidence="1">
    <location>
        <begin position="208"/>
        <end position="236"/>
    </location>
</feature>
<dbReference type="Proteomes" id="UP000250235">
    <property type="component" value="Unassembled WGS sequence"/>
</dbReference>
<reference evidence="2 3" key="1">
    <citation type="journal article" date="2015" name="Proc. Natl. Acad. Sci. U.S.A.">
        <title>The resurrection genome of Boea hygrometrica: A blueprint for survival of dehydration.</title>
        <authorList>
            <person name="Xiao L."/>
            <person name="Yang G."/>
            <person name="Zhang L."/>
            <person name="Yang X."/>
            <person name="Zhao S."/>
            <person name="Ji Z."/>
            <person name="Zhou Q."/>
            <person name="Hu M."/>
            <person name="Wang Y."/>
            <person name="Chen M."/>
            <person name="Xu Y."/>
            <person name="Jin H."/>
            <person name="Xiao X."/>
            <person name="Hu G."/>
            <person name="Bao F."/>
            <person name="Hu Y."/>
            <person name="Wan P."/>
            <person name="Li L."/>
            <person name="Deng X."/>
            <person name="Kuang T."/>
            <person name="Xiang C."/>
            <person name="Zhu J.K."/>
            <person name="Oliver M.J."/>
            <person name="He Y."/>
        </authorList>
    </citation>
    <scope>NUCLEOTIDE SEQUENCE [LARGE SCALE GENOMIC DNA]</scope>
    <source>
        <strain evidence="3">cv. XS01</strain>
    </source>
</reference>
<feature type="compositionally biased region" description="Polar residues" evidence="1">
    <location>
        <begin position="258"/>
        <end position="274"/>
    </location>
</feature>
<gene>
    <name evidence="2" type="ORF">F511_37185</name>
</gene>
<keyword evidence="3" id="KW-1185">Reference proteome</keyword>
<name>A0A2Z7AWW8_9LAMI</name>
<evidence type="ECO:0000313" key="3">
    <source>
        <dbReference type="Proteomes" id="UP000250235"/>
    </source>
</evidence>
<organism evidence="2 3">
    <name type="scientific">Dorcoceras hygrometricum</name>
    <dbReference type="NCBI Taxonomy" id="472368"/>
    <lineage>
        <taxon>Eukaryota</taxon>
        <taxon>Viridiplantae</taxon>
        <taxon>Streptophyta</taxon>
        <taxon>Embryophyta</taxon>
        <taxon>Tracheophyta</taxon>
        <taxon>Spermatophyta</taxon>
        <taxon>Magnoliopsida</taxon>
        <taxon>eudicotyledons</taxon>
        <taxon>Gunneridae</taxon>
        <taxon>Pentapetalae</taxon>
        <taxon>asterids</taxon>
        <taxon>lamiids</taxon>
        <taxon>Lamiales</taxon>
        <taxon>Gesneriaceae</taxon>
        <taxon>Didymocarpoideae</taxon>
        <taxon>Trichosporeae</taxon>
        <taxon>Loxocarpinae</taxon>
        <taxon>Dorcoceras</taxon>
    </lineage>
</organism>
<evidence type="ECO:0000313" key="2">
    <source>
        <dbReference type="EMBL" id="KZV26345.1"/>
    </source>
</evidence>
<sequence>MQHAINQCYECMRAIKDRIARPASQLAIISIEPLYHAQQVSRWKSSVHDLQDPSAHHSSVVFRHDKSVDHHSDDSVGLFRHNKSVGQYNVALNQVINQSVRLNIYLATGSSNHRLVAPSNATAETNSQHSKMLTNTCRSLVDPRISAPAASSNHSKRNYCQQITTPGKSARAEELLQREERLAQGAHLGRGRIFMLEQTKNQLVKDKPAGQNLQEQTVKEDLSSEDDEGQLERRSVDKSKLEEFLKSCFKREEKKRSLNSVKEQPAQTKTSSKQMKLMNRLASWLKSNQLR</sequence>
<proteinExistence type="predicted"/>